<feature type="domain" description="HTH lysR-type" evidence="5">
    <location>
        <begin position="1"/>
        <end position="58"/>
    </location>
</feature>
<evidence type="ECO:0000256" key="1">
    <source>
        <dbReference type="ARBA" id="ARBA00009437"/>
    </source>
</evidence>
<dbReference type="Gene3D" id="3.40.190.290">
    <property type="match status" value="1"/>
</dbReference>
<dbReference type="PRINTS" id="PR00039">
    <property type="entry name" value="HTHLYSR"/>
</dbReference>
<evidence type="ECO:0000313" key="6">
    <source>
        <dbReference type="EMBL" id="KKD00698.1"/>
    </source>
</evidence>
<dbReference type="GO" id="GO:0003700">
    <property type="term" value="F:DNA-binding transcription factor activity"/>
    <property type="evidence" value="ECO:0007669"/>
    <property type="project" value="InterPro"/>
</dbReference>
<dbReference type="Gene3D" id="1.10.10.10">
    <property type="entry name" value="Winged helix-like DNA-binding domain superfamily/Winged helix DNA-binding domain"/>
    <property type="match status" value="1"/>
</dbReference>
<dbReference type="PROSITE" id="PS50931">
    <property type="entry name" value="HTH_LYSR"/>
    <property type="match status" value="1"/>
</dbReference>
<organism evidence="6 7">
    <name type="scientific">Photobacterium halotolerans</name>
    <dbReference type="NCBI Taxonomy" id="265726"/>
    <lineage>
        <taxon>Bacteria</taxon>
        <taxon>Pseudomonadati</taxon>
        <taxon>Pseudomonadota</taxon>
        <taxon>Gammaproteobacteria</taxon>
        <taxon>Vibrionales</taxon>
        <taxon>Vibrionaceae</taxon>
        <taxon>Photobacterium</taxon>
    </lineage>
</organism>
<reference evidence="6 7" key="1">
    <citation type="submission" date="2014-12" db="EMBL/GenBank/DDBJ databases">
        <title>Mercury Reductase activity and rhizosphere competence traits in the genome of root associated Photobacterium halotolerans MELD1.</title>
        <authorList>
            <person name="Mathew D.C."/>
            <person name="Huang C.-C."/>
        </authorList>
    </citation>
    <scope>NUCLEOTIDE SEQUENCE [LARGE SCALE GENOMIC DNA]</scope>
    <source>
        <strain evidence="6 7">MELD1</strain>
    </source>
</reference>
<evidence type="ECO:0000259" key="5">
    <source>
        <dbReference type="PROSITE" id="PS50931"/>
    </source>
</evidence>
<dbReference type="PANTHER" id="PTHR30126">
    <property type="entry name" value="HTH-TYPE TRANSCRIPTIONAL REGULATOR"/>
    <property type="match status" value="1"/>
</dbReference>
<evidence type="ECO:0000313" key="7">
    <source>
        <dbReference type="Proteomes" id="UP000033633"/>
    </source>
</evidence>
<dbReference type="Proteomes" id="UP000033633">
    <property type="component" value="Unassembled WGS sequence"/>
</dbReference>
<evidence type="ECO:0000256" key="3">
    <source>
        <dbReference type="ARBA" id="ARBA00023125"/>
    </source>
</evidence>
<evidence type="ECO:0000256" key="2">
    <source>
        <dbReference type="ARBA" id="ARBA00023015"/>
    </source>
</evidence>
<dbReference type="OrthoDB" id="5297558at2"/>
<name>A0A0F5VF66_9GAMM</name>
<dbReference type="CDD" id="cd05466">
    <property type="entry name" value="PBP2_LTTR_substrate"/>
    <property type="match status" value="1"/>
</dbReference>
<gene>
    <name evidence="6" type="ORF">KY46_06225</name>
</gene>
<evidence type="ECO:0000256" key="4">
    <source>
        <dbReference type="ARBA" id="ARBA00023163"/>
    </source>
</evidence>
<proteinExistence type="inferred from homology"/>
<keyword evidence="3" id="KW-0238">DNA-binding</keyword>
<dbReference type="Pfam" id="PF03466">
    <property type="entry name" value="LysR_substrate"/>
    <property type="match status" value="1"/>
</dbReference>
<keyword evidence="7" id="KW-1185">Reference proteome</keyword>
<dbReference type="InterPro" id="IPR036388">
    <property type="entry name" value="WH-like_DNA-bd_sf"/>
</dbReference>
<comment type="similarity">
    <text evidence="1">Belongs to the LysR transcriptional regulatory family.</text>
</comment>
<dbReference type="InterPro" id="IPR000847">
    <property type="entry name" value="LysR_HTH_N"/>
</dbReference>
<keyword evidence="4" id="KW-0804">Transcription</keyword>
<dbReference type="InterPro" id="IPR036390">
    <property type="entry name" value="WH_DNA-bd_sf"/>
</dbReference>
<protein>
    <submittedName>
        <fullName evidence="6">Transcriptional regulator</fullName>
    </submittedName>
</protein>
<dbReference type="STRING" id="265726.KY46_06225"/>
<dbReference type="InterPro" id="IPR005119">
    <property type="entry name" value="LysR_subst-bd"/>
</dbReference>
<dbReference type="GO" id="GO:0000976">
    <property type="term" value="F:transcription cis-regulatory region binding"/>
    <property type="evidence" value="ECO:0007669"/>
    <property type="project" value="TreeGrafter"/>
</dbReference>
<accession>A0A0F5VF66</accession>
<dbReference type="Pfam" id="PF00126">
    <property type="entry name" value="HTH_1"/>
    <property type="match status" value="1"/>
</dbReference>
<dbReference type="RefSeq" id="WP_046219767.1">
    <property type="nucleotide sequence ID" value="NZ_JWYV01000003.1"/>
</dbReference>
<keyword evidence="2" id="KW-0805">Transcription regulation</keyword>
<dbReference type="AlphaFoldDB" id="A0A0F5VF66"/>
<sequence>MLLEGVETLLVLAKEGTMSRAGSRLYISQSAVSKRIARLEQKLGKKLIVPDGRNIKLTPDAQALVAQVGPGFNELKGQIFDQQAIRDHTPIILACSETLVAGYLAALMGRFLKDDPHIVLNTHHTPVIVERVQAGDATVGFCAGHLPAHHGLQARHLFDEPFTVVFNQPLTETPECLLTNDLSNPANAYQAGLLQQAGIRPLMEMDSYTAAAKLALGGAAPALVPLSVVKTLAIKEQDCQHFAFLDGFVRPIYLCYRQHSYRSERVKHLIETIADFVPTAALLPSAST</sequence>
<dbReference type="PANTHER" id="PTHR30126:SF94">
    <property type="entry name" value="LYSR FAMILY TRANSCRIPTIONAL REGULATOR"/>
    <property type="match status" value="1"/>
</dbReference>
<dbReference type="SUPFAM" id="SSF46785">
    <property type="entry name" value="Winged helix' DNA-binding domain"/>
    <property type="match status" value="1"/>
</dbReference>
<dbReference type="SUPFAM" id="SSF53850">
    <property type="entry name" value="Periplasmic binding protein-like II"/>
    <property type="match status" value="1"/>
</dbReference>
<dbReference type="EMBL" id="JWYV01000003">
    <property type="protein sequence ID" value="KKD00698.1"/>
    <property type="molecule type" value="Genomic_DNA"/>
</dbReference>
<comment type="caution">
    <text evidence="6">The sequence shown here is derived from an EMBL/GenBank/DDBJ whole genome shotgun (WGS) entry which is preliminary data.</text>
</comment>